<name>A0AAE1LNB4_9NEOP</name>
<dbReference type="SUPFAM" id="SSF53098">
    <property type="entry name" value="Ribonuclease H-like"/>
    <property type="match status" value="1"/>
</dbReference>
<reference evidence="2" key="2">
    <citation type="journal article" date="2023" name="BMC Genomics">
        <title>Pest status, molecular evolution, and epigenetic factors derived from the genome assembly of Frankliniella fusca, a thysanopteran phytovirus vector.</title>
        <authorList>
            <person name="Catto M.A."/>
            <person name="Labadie P.E."/>
            <person name="Jacobson A.L."/>
            <person name="Kennedy G.G."/>
            <person name="Srinivasan R."/>
            <person name="Hunt B.G."/>
        </authorList>
    </citation>
    <scope>NUCLEOTIDE SEQUENCE</scope>
    <source>
        <strain evidence="2">PL_HMW_Pooled</strain>
    </source>
</reference>
<organism evidence="2 3">
    <name type="scientific">Frankliniella fusca</name>
    <dbReference type="NCBI Taxonomy" id="407009"/>
    <lineage>
        <taxon>Eukaryota</taxon>
        <taxon>Metazoa</taxon>
        <taxon>Ecdysozoa</taxon>
        <taxon>Arthropoda</taxon>
        <taxon>Hexapoda</taxon>
        <taxon>Insecta</taxon>
        <taxon>Pterygota</taxon>
        <taxon>Neoptera</taxon>
        <taxon>Paraneoptera</taxon>
        <taxon>Thysanoptera</taxon>
        <taxon>Terebrantia</taxon>
        <taxon>Thripoidea</taxon>
        <taxon>Thripidae</taxon>
        <taxon>Frankliniella</taxon>
    </lineage>
</organism>
<dbReference type="Proteomes" id="UP001219518">
    <property type="component" value="Unassembled WGS sequence"/>
</dbReference>
<evidence type="ECO:0000256" key="1">
    <source>
        <dbReference type="SAM" id="MobiDB-lite"/>
    </source>
</evidence>
<comment type="caution">
    <text evidence="2">The sequence shown here is derived from an EMBL/GenBank/DDBJ whole genome shotgun (WGS) entry which is preliminary data.</text>
</comment>
<accession>A0AAE1LNB4</accession>
<sequence>MGGQKRRSEVWDTFHVVVDNADLEYNNTSLKKHHDGYCSAELTTAGNTPFRPVPGGLRDVFVDKVADTCALTMGAVNLLTSDAVVDLLQVAVDIAARCKGRVDVRALMPCANTVLARIDSKADSATAELVPRVRAAIRDKRCQESTDMWTDDQCKQHFIAVTVTSTNEEAVGVASETHDLVTAKFPANVKATSEKIRGAMVETLKGIGIPPDEFEQIEWVTDRGANVIKALEDLPRKDCAAHVVNTVVRSSLSVPYYELRGKAMGGLSDAAPHSGGRREGGEGSTTRPKRAGCAPRSPEEVPRLGSGKLPQQYSNMLSSVCLNKPKVLAVLEALARQDLAERLRGLDQTIVDDLVDFLGPLEKNKTVVGGRGRRGLHQEEDSQEIVNIKAAVDNLRVLLEILLLIKEAKELVQYMKSTGLASLLKKRVMQEVETRWNSIHTMLFSVLESYDEIVAVLAQHGEDPADSRMQRINRDQLLWLSDFLQEFKAETKTLEGNDHPTLPCVFLASANLRDHCEPALFDCTQLTVLKDVFTSFS</sequence>
<evidence type="ECO:0000313" key="2">
    <source>
        <dbReference type="EMBL" id="KAK3926013.1"/>
    </source>
</evidence>
<dbReference type="AlphaFoldDB" id="A0AAE1LNB4"/>
<evidence type="ECO:0000313" key="3">
    <source>
        <dbReference type="Proteomes" id="UP001219518"/>
    </source>
</evidence>
<protein>
    <submittedName>
        <fullName evidence="2">Transposable element Hobo transposase</fullName>
    </submittedName>
</protein>
<gene>
    <name evidence="2" type="ORF">KUF71_014262</name>
</gene>
<feature type="region of interest" description="Disordered" evidence="1">
    <location>
        <begin position="267"/>
        <end position="308"/>
    </location>
</feature>
<reference evidence="2" key="1">
    <citation type="submission" date="2021-07" db="EMBL/GenBank/DDBJ databases">
        <authorList>
            <person name="Catto M.A."/>
            <person name="Jacobson A."/>
            <person name="Kennedy G."/>
            <person name="Labadie P."/>
            <person name="Hunt B.G."/>
            <person name="Srinivasan R."/>
        </authorList>
    </citation>
    <scope>NUCLEOTIDE SEQUENCE</scope>
    <source>
        <strain evidence="2">PL_HMW_Pooled</strain>
        <tissue evidence="2">Head</tissue>
    </source>
</reference>
<proteinExistence type="predicted"/>
<keyword evidence="3" id="KW-1185">Reference proteome</keyword>
<dbReference type="InterPro" id="IPR012337">
    <property type="entry name" value="RNaseH-like_sf"/>
</dbReference>
<dbReference type="EMBL" id="JAHWGI010001242">
    <property type="protein sequence ID" value="KAK3926013.1"/>
    <property type="molecule type" value="Genomic_DNA"/>
</dbReference>